<comment type="caution">
    <text evidence="4">The sequence shown here is derived from an EMBL/GenBank/DDBJ whole genome shotgun (WGS) entry which is preliminary data.</text>
</comment>
<dbReference type="InterPro" id="IPR030678">
    <property type="entry name" value="Peptide/Ni-bd"/>
</dbReference>
<evidence type="ECO:0000256" key="1">
    <source>
        <dbReference type="SAM" id="MobiDB-lite"/>
    </source>
</evidence>
<dbReference type="GO" id="GO:0015833">
    <property type="term" value="P:peptide transport"/>
    <property type="evidence" value="ECO:0007669"/>
    <property type="project" value="TreeGrafter"/>
</dbReference>
<dbReference type="PANTHER" id="PTHR30290">
    <property type="entry name" value="PERIPLASMIC BINDING COMPONENT OF ABC TRANSPORTER"/>
    <property type="match status" value="1"/>
</dbReference>
<feature type="chain" id="PRO_5031301905" evidence="2">
    <location>
        <begin position="24"/>
        <end position="540"/>
    </location>
</feature>
<dbReference type="Proteomes" id="UP000572051">
    <property type="component" value="Unassembled WGS sequence"/>
</dbReference>
<dbReference type="EMBL" id="JACCFS010000001">
    <property type="protein sequence ID" value="NYJ32413.1"/>
    <property type="molecule type" value="Genomic_DNA"/>
</dbReference>
<dbReference type="PROSITE" id="PS51257">
    <property type="entry name" value="PROKAR_LIPOPROTEIN"/>
    <property type="match status" value="1"/>
</dbReference>
<dbReference type="PIRSF" id="PIRSF002741">
    <property type="entry name" value="MppA"/>
    <property type="match status" value="1"/>
</dbReference>
<dbReference type="InterPro" id="IPR000914">
    <property type="entry name" value="SBP_5_dom"/>
</dbReference>
<feature type="compositionally biased region" description="Low complexity" evidence="1">
    <location>
        <begin position="28"/>
        <end position="40"/>
    </location>
</feature>
<dbReference type="CDD" id="cd00995">
    <property type="entry name" value="PBP2_NikA_DppA_OppA_like"/>
    <property type="match status" value="1"/>
</dbReference>
<dbReference type="GO" id="GO:0043190">
    <property type="term" value="C:ATP-binding cassette (ABC) transporter complex"/>
    <property type="evidence" value="ECO:0007669"/>
    <property type="project" value="InterPro"/>
</dbReference>
<protein>
    <submittedName>
        <fullName evidence="4">Peptide/nickel transport system substrate-binding protein</fullName>
    </submittedName>
</protein>
<evidence type="ECO:0000313" key="5">
    <source>
        <dbReference type="Proteomes" id="UP000572051"/>
    </source>
</evidence>
<dbReference type="Gene3D" id="3.90.76.10">
    <property type="entry name" value="Dipeptide-binding Protein, Domain 1"/>
    <property type="match status" value="1"/>
</dbReference>
<dbReference type="Pfam" id="PF00496">
    <property type="entry name" value="SBP_bac_5"/>
    <property type="match status" value="1"/>
</dbReference>
<dbReference type="InterPro" id="IPR039424">
    <property type="entry name" value="SBP_5"/>
</dbReference>
<dbReference type="GO" id="GO:1904680">
    <property type="term" value="F:peptide transmembrane transporter activity"/>
    <property type="evidence" value="ECO:0007669"/>
    <property type="project" value="TreeGrafter"/>
</dbReference>
<gene>
    <name evidence="4" type="ORF">HNR10_000294</name>
</gene>
<feature type="domain" description="Solute-binding protein family 5" evidence="3">
    <location>
        <begin position="93"/>
        <end position="458"/>
    </location>
</feature>
<accession>A0A7Z0EJI5</accession>
<feature type="region of interest" description="Disordered" evidence="1">
    <location>
        <begin position="28"/>
        <end position="47"/>
    </location>
</feature>
<dbReference type="GO" id="GO:0042597">
    <property type="term" value="C:periplasmic space"/>
    <property type="evidence" value="ECO:0007669"/>
    <property type="project" value="UniProtKB-ARBA"/>
</dbReference>
<sequence>MPRPRPAALAAALLTTCTLAACADGGEPTAEEAAAPRPTTSVPAATQDVDTVTWNVPSGEPPVLDPAHAAIDSVSTITANMCEGLFTFGPDYEPEPALATGVRRPDPLTYVFDLREDAEFWNGDPVTAEDVVHSVERVLDPGLGSPWAGWAARLDGVEATGDHEVTVTMAEPDVLAANFFATPAFQVVQRDFAESAGSDFGTASGGLMCTGPYRFDHWSQGEEITLVRNDDWWNTEDRARVQTLRFTFVTDPYAQAAALSSGDADGQFGVPRAAHAQLAAEGSMLYGESLAPTFLAVLDQDGALADIATRRALRSVIDYEGIVGSVYEGAAQPLRALVPPAAWGYARDEYQQAYDALPAPVQDIDAALEQAGRSTTAEETIVLAYTTAIEEETRIATAIADAAAQASLHVELKPLTAEQFGAVFSSEEAREGIDVFLTTGYLDFPEPLAYYQYFTTGNFYNFSGYSNEEYDAAVAAAMSEEDPAARAQQVVRAQSIMAEDLVTIPVATQYVNVYYGPDLAGLVPRQNHLYTPWAVELGGR</sequence>
<organism evidence="4 5">
    <name type="scientific">Nocardiopsis aegyptia</name>
    <dbReference type="NCBI Taxonomy" id="220378"/>
    <lineage>
        <taxon>Bacteria</taxon>
        <taxon>Bacillati</taxon>
        <taxon>Actinomycetota</taxon>
        <taxon>Actinomycetes</taxon>
        <taxon>Streptosporangiales</taxon>
        <taxon>Nocardiopsidaceae</taxon>
        <taxon>Nocardiopsis</taxon>
    </lineage>
</organism>
<evidence type="ECO:0000259" key="3">
    <source>
        <dbReference type="Pfam" id="PF00496"/>
    </source>
</evidence>
<dbReference type="Gene3D" id="3.40.190.10">
    <property type="entry name" value="Periplasmic binding protein-like II"/>
    <property type="match status" value="1"/>
</dbReference>
<feature type="signal peptide" evidence="2">
    <location>
        <begin position="1"/>
        <end position="23"/>
    </location>
</feature>
<reference evidence="4 5" key="1">
    <citation type="submission" date="2020-07" db="EMBL/GenBank/DDBJ databases">
        <title>Sequencing the genomes of 1000 actinobacteria strains.</title>
        <authorList>
            <person name="Klenk H.-P."/>
        </authorList>
    </citation>
    <scope>NUCLEOTIDE SEQUENCE [LARGE SCALE GENOMIC DNA]</scope>
    <source>
        <strain evidence="4 5">DSM 44442</strain>
    </source>
</reference>
<keyword evidence="5" id="KW-1185">Reference proteome</keyword>
<dbReference type="Gene3D" id="3.10.105.10">
    <property type="entry name" value="Dipeptide-binding Protein, Domain 3"/>
    <property type="match status" value="1"/>
</dbReference>
<evidence type="ECO:0000256" key="2">
    <source>
        <dbReference type="SAM" id="SignalP"/>
    </source>
</evidence>
<dbReference type="AlphaFoldDB" id="A0A7Z0EJI5"/>
<dbReference type="SUPFAM" id="SSF53850">
    <property type="entry name" value="Periplasmic binding protein-like II"/>
    <property type="match status" value="1"/>
</dbReference>
<dbReference type="RefSeq" id="WP_179820215.1">
    <property type="nucleotide sequence ID" value="NZ_JACCFS010000001.1"/>
</dbReference>
<keyword evidence="2" id="KW-0732">Signal</keyword>
<name>A0A7Z0EJI5_9ACTN</name>
<proteinExistence type="predicted"/>
<evidence type="ECO:0000313" key="4">
    <source>
        <dbReference type="EMBL" id="NYJ32413.1"/>
    </source>
</evidence>